<dbReference type="EMBL" id="CP001857">
    <property type="protein sequence ID" value="ADB57822.1"/>
    <property type="molecule type" value="Genomic_DNA"/>
</dbReference>
<organism evidence="4 5">
    <name type="scientific">Archaeoglobus profundus (strain DSM 5631 / JCM 9629 / NBRC 100127 / Av18)</name>
    <dbReference type="NCBI Taxonomy" id="572546"/>
    <lineage>
        <taxon>Archaea</taxon>
        <taxon>Methanobacteriati</taxon>
        <taxon>Methanobacteriota</taxon>
        <taxon>Archaeoglobi</taxon>
        <taxon>Archaeoglobales</taxon>
        <taxon>Archaeoglobaceae</taxon>
        <taxon>Archaeoglobus</taxon>
    </lineage>
</organism>
<sequence length="177" mass="20136">MEIELTIPEDRIGVLIGKEGEIKKRIEELSGCKIKISSKTGVVKIQCEDPYKFMRVQDVVKAIAHGFNPDIAIKLLEDDMITLDVIDLTSYVSDRHLQRIKGRIIGKEGSMRKTLEDLLNVHVSVYGKTVAILGDVESVAIAREAIEMLINGAQHSTVIRFLERKRRELKMRGMEWY</sequence>
<dbReference type="eggNOG" id="arCOG04150">
    <property type="taxonomic scope" value="Archaea"/>
</dbReference>
<evidence type="ECO:0000313" key="5">
    <source>
        <dbReference type="Proteomes" id="UP000001901"/>
    </source>
</evidence>
<dbReference type="PANTHER" id="PTHR12826:SF13">
    <property type="entry name" value="RNA-BINDING PROTEIN PNO1"/>
    <property type="match status" value="1"/>
</dbReference>
<dbReference type="CDD" id="cd22389">
    <property type="entry name" value="KH-I_Dim2p_like_rpt1"/>
    <property type="match status" value="1"/>
</dbReference>
<dbReference type="InterPro" id="IPR004088">
    <property type="entry name" value="KH_dom_type_1"/>
</dbReference>
<dbReference type="CDD" id="cd22390">
    <property type="entry name" value="KH-I_Dim2p_like_rpt2"/>
    <property type="match status" value="1"/>
</dbReference>
<dbReference type="InterPro" id="IPR004087">
    <property type="entry name" value="KH_dom"/>
</dbReference>
<protein>
    <submittedName>
        <fullName evidence="4">KH type 1 domain protein</fullName>
    </submittedName>
</protein>
<evidence type="ECO:0000313" key="4">
    <source>
        <dbReference type="EMBL" id="ADB57822.1"/>
    </source>
</evidence>
<evidence type="ECO:0000256" key="1">
    <source>
        <dbReference type="ARBA" id="ARBA00022884"/>
    </source>
</evidence>
<dbReference type="GO" id="GO:0003723">
    <property type="term" value="F:RNA binding"/>
    <property type="evidence" value="ECO:0007669"/>
    <property type="project" value="UniProtKB-UniRule"/>
</dbReference>
<keyword evidence="5" id="KW-1185">Reference proteome</keyword>
<dbReference type="Gene3D" id="3.30.1370.10">
    <property type="entry name" value="K Homology domain, type 1"/>
    <property type="match status" value="2"/>
</dbReference>
<dbReference type="SMART" id="SM00322">
    <property type="entry name" value="KH"/>
    <property type="match status" value="2"/>
</dbReference>
<dbReference type="KEGG" id="apo:Arcpr_0759"/>
<dbReference type="InterPro" id="IPR055211">
    <property type="entry name" value="KH_PNO1_2nd"/>
</dbReference>
<dbReference type="InterPro" id="IPR019964">
    <property type="entry name" value="KH_domain_protein_archaea"/>
</dbReference>
<dbReference type="Pfam" id="PF00013">
    <property type="entry name" value="KH_1"/>
    <property type="match status" value="1"/>
</dbReference>
<evidence type="ECO:0000256" key="2">
    <source>
        <dbReference type="PROSITE-ProRule" id="PRU00117"/>
    </source>
</evidence>
<feature type="domain" description="K Homology" evidence="3">
    <location>
        <begin position="77"/>
        <end position="151"/>
    </location>
</feature>
<dbReference type="GeneID" id="8739419"/>
<dbReference type="PaxDb" id="572546-Arcpr_0759"/>
<dbReference type="STRING" id="572546.Arcpr_0759"/>
<dbReference type="NCBIfam" id="TIGR03665">
    <property type="entry name" value="arCOG04150"/>
    <property type="match status" value="1"/>
</dbReference>
<proteinExistence type="predicted"/>
<name>D2RHP7_ARCPA</name>
<gene>
    <name evidence="4" type="ordered locus">Arcpr_0759</name>
</gene>
<dbReference type="RefSeq" id="WP_012940158.1">
    <property type="nucleotide sequence ID" value="NC_013741.1"/>
</dbReference>
<dbReference type="Proteomes" id="UP000001901">
    <property type="component" value="Chromosome"/>
</dbReference>
<dbReference type="HOGENOM" id="CLU_064992_3_0_2"/>
<dbReference type="SUPFAM" id="SSF54791">
    <property type="entry name" value="Eukaryotic type KH-domain (KH-domain type I)"/>
    <property type="match status" value="2"/>
</dbReference>
<evidence type="ECO:0000259" key="3">
    <source>
        <dbReference type="SMART" id="SM00322"/>
    </source>
</evidence>
<keyword evidence="1 2" id="KW-0694">RNA-binding</keyword>
<dbReference type="PROSITE" id="PS50084">
    <property type="entry name" value="KH_TYPE_1"/>
    <property type="match status" value="1"/>
</dbReference>
<dbReference type="Pfam" id="PF22891">
    <property type="entry name" value="KH_PNO1_2nd"/>
    <property type="match status" value="1"/>
</dbReference>
<dbReference type="AlphaFoldDB" id="D2RHP7"/>
<reference evidence="4 5" key="1">
    <citation type="journal article" date="2010" name="Stand. Genomic Sci.">
        <title>Complete genome sequence of Archaeoglobus profundus type strain (AV18).</title>
        <authorList>
            <person name="von Jan M."/>
            <person name="Lapidus A."/>
            <person name="Del Rio T.G."/>
            <person name="Copeland A."/>
            <person name="Tice H."/>
            <person name="Cheng J.F."/>
            <person name="Lucas S."/>
            <person name="Chen F."/>
            <person name="Nolan M."/>
            <person name="Goodwin L."/>
            <person name="Han C."/>
            <person name="Pitluck S."/>
            <person name="Liolios K."/>
            <person name="Ivanova N."/>
            <person name="Mavromatis K."/>
            <person name="Ovchinnikova G."/>
            <person name="Chertkov O."/>
            <person name="Pati A."/>
            <person name="Chen A."/>
            <person name="Palaniappan K."/>
            <person name="Land M."/>
            <person name="Hauser L."/>
            <person name="Chang Y.J."/>
            <person name="Jeffries C.D."/>
            <person name="Saunders E."/>
            <person name="Brettin T."/>
            <person name="Detter J.C."/>
            <person name="Chain P."/>
            <person name="Eichinger K."/>
            <person name="Huber H."/>
            <person name="Spring S."/>
            <person name="Rohde M."/>
            <person name="Goker M."/>
            <person name="Wirth R."/>
            <person name="Woyke T."/>
            <person name="Bristow J."/>
            <person name="Eisen J.A."/>
            <person name="Markowitz V."/>
            <person name="Hugenholtz P."/>
            <person name="Kyrpides N.C."/>
            <person name="Klenk H.P."/>
        </authorList>
    </citation>
    <scope>NUCLEOTIDE SEQUENCE [LARGE SCALE GENOMIC DNA]</scope>
    <source>
        <strain evidence="5">DSM 5631 / JCM 9629 / NBRC 100127 / Av18</strain>
    </source>
</reference>
<accession>D2RHP7</accession>
<dbReference type="InterPro" id="IPR036612">
    <property type="entry name" value="KH_dom_type_1_sf"/>
</dbReference>
<feature type="domain" description="K Homology" evidence="3">
    <location>
        <begin position="1"/>
        <end position="68"/>
    </location>
</feature>
<dbReference type="PANTHER" id="PTHR12826">
    <property type="entry name" value="RIBONUCLEASE Y"/>
    <property type="match status" value="1"/>
</dbReference>
<dbReference type="NCBIfam" id="NF010334">
    <property type="entry name" value="PRK13763.2-5"/>
    <property type="match status" value="1"/>
</dbReference>